<dbReference type="RefSeq" id="WP_147544419.1">
    <property type="nucleotide sequence ID" value="NZ_SAYD01000003.1"/>
</dbReference>
<dbReference type="InterPro" id="IPR001650">
    <property type="entry name" value="Helicase_C-like"/>
</dbReference>
<keyword evidence="1" id="KW-0547">Nucleotide-binding</keyword>
<evidence type="ECO:0000256" key="4">
    <source>
        <dbReference type="ARBA" id="ARBA00022840"/>
    </source>
</evidence>
<keyword evidence="4" id="KW-0067">ATP-binding</keyword>
<proteinExistence type="predicted"/>
<feature type="domain" description="Helicase C-terminal" evidence="6">
    <location>
        <begin position="222"/>
        <end position="425"/>
    </location>
</feature>
<dbReference type="GO" id="GO:0004386">
    <property type="term" value="F:helicase activity"/>
    <property type="evidence" value="ECO:0007669"/>
    <property type="project" value="UniProtKB-KW"/>
</dbReference>
<dbReference type="InterPro" id="IPR027417">
    <property type="entry name" value="P-loop_NTPase"/>
</dbReference>
<dbReference type="Proteomes" id="UP000325002">
    <property type="component" value="Unassembled WGS sequence"/>
</dbReference>
<dbReference type="InterPro" id="IPR050699">
    <property type="entry name" value="RNA-DNA_Helicase"/>
</dbReference>
<name>A0A5C8EWV0_9SPIR</name>
<evidence type="ECO:0000259" key="6">
    <source>
        <dbReference type="PROSITE" id="PS51194"/>
    </source>
</evidence>
<reference evidence="7 8" key="1">
    <citation type="journal article" date="1992" name="Lakartidningen">
        <title>[Penicillin V and not amoxicillin is the first choice preparation in acute otitis].</title>
        <authorList>
            <person name="Kamme C."/>
            <person name="Lundgren K."/>
            <person name="Prellner K."/>
        </authorList>
    </citation>
    <scope>NUCLEOTIDE SEQUENCE [LARGE SCALE GENOMIC DNA]</scope>
    <source>
        <strain evidence="7 8">PC3997IV</strain>
    </source>
</reference>
<dbReference type="InterPro" id="IPR014001">
    <property type="entry name" value="Helicase_ATP-bd"/>
</dbReference>
<evidence type="ECO:0000256" key="1">
    <source>
        <dbReference type="ARBA" id="ARBA00022741"/>
    </source>
</evidence>
<dbReference type="PANTHER" id="PTHR12131:SF1">
    <property type="entry name" value="ATP-DEPENDENT RNA HELICASE SUPV3L1, MITOCHONDRIAL-RELATED"/>
    <property type="match status" value="1"/>
</dbReference>
<evidence type="ECO:0000256" key="2">
    <source>
        <dbReference type="ARBA" id="ARBA00022801"/>
    </source>
</evidence>
<dbReference type="EMBL" id="SAYD01000003">
    <property type="protein sequence ID" value="TXJ41554.1"/>
    <property type="molecule type" value="Genomic_DNA"/>
</dbReference>
<evidence type="ECO:0000256" key="3">
    <source>
        <dbReference type="ARBA" id="ARBA00022806"/>
    </source>
</evidence>
<dbReference type="GO" id="GO:0005524">
    <property type="term" value="F:ATP binding"/>
    <property type="evidence" value="ECO:0007669"/>
    <property type="project" value="UniProtKB-KW"/>
</dbReference>
<sequence length="671" mass="79174">MRKSGIYPYLEKYIKTAIFEDKLVYSLFNLNINNEDVILHREQLKVLNLLLKGENIVLSAPTSFGKSYIIDALISIKKPQNVLIIVPTIALLDETRRRIYLKFKSDYNIITTSKQDIDNNNIFILTQERALSYIQEVRFPLNLFIVDEFYKIADNSGRASILQKIISHFMYISEQKYFLCPYIDDINENPFVKKDSFLKLDFNTVIVKEYKKFQYYGYKNIKLINLLKLIKNNKNIIYTNSINSVNKLSSFLINKDITTNDNLGNNENNLLNSLLDWLKNNYTDKWYLHDLIKKGIGIHNGQIHRCLTQIQLKLYNDTKIINTIIATSSLIEGVNTQAKNIILYSNLIARDKIDRFTYNNIKGRSGRMFKYYTGNIYLLEEPPEKKQYKLNIKINDTMILDINDNNEILNENIDEEQREEINKFKEAMIDKIGTDSFHNIVASNELKNSRENILKITENLLNDKEKNENKLIEELEPFTTDKWRKDFNIIFNILKKYTEKCNIKISLNNKKNNKLEIIAKSVNIIEYNWVLTISEIVKELEKINLSIENYFRIEDIISFEIYNLFSDINILQKSILLDKALDLSKFVQNLQNVFLPPHVYTLEEFGLPRMLSKTIDKSNIIKFDFNDNNVDINKTLERFKENKDKIKELFDKNSFDYYILKYFYDGISVDF</sequence>
<feature type="domain" description="Helicase ATP-binding" evidence="5">
    <location>
        <begin position="47"/>
        <end position="260"/>
    </location>
</feature>
<comment type="caution">
    <text evidence="7">The sequence shown here is derived from an EMBL/GenBank/DDBJ whole genome shotgun (WGS) entry which is preliminary data.</text>
</comment>
<dbReference type="SUPFAM" id="SSF52540">
    <property type="entry name" value="P-loop containing nucleoside triphosphate hydrolases"/>
    <property type="match status" value="1"/>
</dbReference>
<evidence type="ECO:0000259" key="5">
    <source>
        <dbReference type="PROSITE" id="PS51192"/>
    </source>
</evidence>
<dbReference type="SMART" id="SM00487">
    <property type="entry name" value="DEXDc"/>
    <property type="match status" value="1"/>
</dbReference>
<dbReference type="InterPro" id="IPR011545">
    <property type="entry name" value="DEAD/DEAH_box_helicase_dom"/>
</dbReference>
<organism evidence="7 8">
    <name type="scientific">Brachyspira aalborgi</name>
    <dbReference type="NCBI Taxonomy" id="29522"/>
    <lineage>
        <taxon>Bacteria</taxon>
        <taxon>Pseudomonadati</taxon>
        <taxon>Spirochaetota</taxon>
        <taxon>Spirochaetia</taxon>
        <taxon>Brachyspirales</taxon>
        <taxon>Brachyspiraceae</taxon>
        <taxon>Brachyspira</taxon>
    </lineage>
</organism>
<dbReference type="Gene3D" id="3.40.50.300">
    <property type="entry name" value="P-loop containing nucleotide triphosphate hydrolases"/>
    <property type="match status" value="2"/>
</dbReference>
<keyword evidence="2" id="KW-0378">Hydrolase</keyword>
<gene>
    <name evidence="7" type="ORF">EPJ81_00900</name>
</gene>
<evidence type="ECO:0000313" key="8">
    <source>
        <dbReference type="Proteomes" id="UP000325002"/>
    </source>
</evidence>
<evidence type="ECO:0000313" key="7">
    <source>
        <dbReference type="EMBL" id="TXJ41554.1"/>
    </source>
</evidence>
<dbReference type="PROSITE" id="PS51192">
    <property type="entry name" value="HELICASE_ATP_BIND_1"/>
    <property type="match status" value="1"/>
</dbReference>
<keyword evidence="3 7" id="KW-0347">Helicase</keyword>
<dbReference type="PANTHER" id="PTHR12131">
    <property type="entry name" value="ATP-DEPENDENT RNA AND DNA HELICASE"/>
    <property type="match status" value="1"/>
</dbReference>
<dbReference type="PROSITE" id="PS51194">
    <property type="entry name" value="HELICASE_CTER"/>
    <property type="match status" value="1"/>
</dbReference>
<accession>A0A5C8EWV0</accession>
<protein>
    <submittedName>
        <fullName evidence="7">DEAD/DEAH box helicase</fullName>
    </submittedName>
</protein>
<dbReference type="Pfam" id="PF00270">
    <property type="entry name" value="DEAD"/>
    <property type="match status" value="1"/>
</dbReference>
<dbReference type="AlphaFoldDB" id="A0A5C8EWV0"/>
<dbReference type="GO" id="GO:0016787">
    <property type="term" value="F:hydrolase activity"/>
    <property type="evidence" value="ECO:0007669"/>
    <property type="project" value="UniProtKB-KW"/>
</dbReference>
<dbReference type="GO" id="GO:0003676">
    <property type="term" value="F:nucleic acid binding"/>
    <property type="evidence" value="ECO:0007669"/>
    <property type="project" value="InterPro"/>
</dbReference>